<comment type="caution">
    <text evidence="1">The sequence shown here is derived from an EMBL/GenBank/DDBJ whole genome shotgun (WGS) entry which is preliminary data.</text>
</comment>
<sequence>MSHSIAMLEVSARTYAEIAEKLRAAGYGHVFGSNGVIDMTGIGIETAPPPAGPVCTCLTNQLGPHYCEVHAA</sequence>
<proteinExistence type="predicted"/>
<dbReference type="RefSeq" id="WP_143325533.1">
    <property type="nucleotide sequence ID" value="NZ_MSRG01000020.1"/>
</dbReference>
<name>A0A242N6Y2_CABSO</name>
<accession>A0A242N6Y2</accession>
<organism evidence="1 2">
    <name type="scientific">Caballeronia sordidicola</name>
    <name type="common">Burkholderia sordidicola</name>
    <dbReference type="NCBI Taxonomy" id="196367"/>
    <lineage>
        <taxon>Bacteria</taxon>
        <taxon>Pseudomonadati</taxon>
        <taxon>Pseudomonadota</taxon>
        <taxon>Betaproteobacteria</taxon>
        <taxon>Burkholderiales</taxon>
        <taxon>Burkholderiaceae</taxon>
        <taxon>Caballeronia</taxon>
    </lineage>
</organism>
<dbReference type="EMBL" id="NBTZ01000009">
    <property type="protein sequence ID" value="OTP79440.1"/>
    <property type="molecule type" value="Genomic_DNA"/>
</dbReference>
<evidence type="ECO:0000313" key="2">
    <source>
        <dbReference type="Proteomes" id="UP000195221"/>
    </source>
</evidence>
<evidence type="ECO:0000313" key="1">
    <source>
        <dbReference type="EMBL" id="OTP79440.1"/>
    </source>
</evidence>
<reference evidence="1 2" key="1">
    <citation type="submission" date="2017-03" db="EMBL/GenBank/DDBJ databases">
        <title>Genome analysis of strain PAMC 26577.</title>
        <authorList>
            <person name="Oh H.-M."/>
            <person name="Yang J.-A."/>
        </authorList>
    </citation>
    <scope>NUCLEOTIDE SEQUENCE [LARGE SCALE GENOMIC DNA]</scope>
    <source>
        <strain evidence="1 2">PAMC 26577</strain>
    </source>
</reference>
<gene>
    <name evidence="1" type="ORF">PAMC26577_00835</name>
</gene>
<dbReference type="AlphaFoldDB" id="A0A242N6Y2"/>
<protein>
    <submittedName>
        <fullName evidence="1">Uncharacterized protein</fullName>
    </submittedName>
</protein>
<dbReference type="Proteomes" id="UP000195221">
    <property type="component" value="Unassembled WGS sequence"/>
</dbReference>